<sequence length="250" mass="25926">MVETVPDPAVRVVVGEQPDRDEADRGLLAVEAGRQREQSGVGLLGEPAEEVRGLGADLRVPVAEQFEQDGKLGADRIVGAQCALTGVDGVPGRTVRPCLAQVPQPLLVGLGGDLLVVPAQIFFGADGCGTPCGGVDAEREVVLVVPVNGQTGQQQRFGPGADRACDSYTGEERHDVRRGRVPGALVEDVAEQATEGDLPGLLVRPAHRPEPAGHVLGAAVGVPQGCPVDVVQPCQEIVGSFHDSCAGRDH</sequence>
<evidence type="ECO:0000313" key="2">
    <source>
        <dbReference type="Proteomes" id="UP000324965"/>
    </source>
</evidence>
<gene>
    <name evidence="1" type="ORF">FGF04_37820</name>
</gene>
<evidence type="ECO:0000313" key="1">
    <source>
        <dbReference type="EMBL" id="KAA0920543.1"/>
    </source>
</evidence>
<dbReference type="RefSeq" id="WP_149515918.1">
    <property type="nucleotide sequence ID" value="NZ_VDFC01000101.1"/>
</dbReference>
<comment type="caution">
    <text evidence="1">The sequence shown here is derived from an EMBL/GenBank/DDBJ whole genome shotgun (WGS) entry which is preliminary data.</text>
</comment>
<protein>
    <submittedName>
        <fullName evidence="1">Uncharacterized protein</fullName>
    </submittedName>
</protein>
<accession>A0A5A9ZT58</accession>
<dbReference type="Proteomes" id="UP000324965">
    <property type="component" value="Unassembled WGS sequence"/>
</dbReference>
<dbReference type="EMBL" id="VDFC01000101">
    <property type="protein sequence ID" value="KAA0920543.1"/>
    <property type="molecule type" value="Genomic_DNA"/>
</dbReference>
<dbReference type="AlphaFoldDB" id="A0A5A9ZT58"/>
<reference evidence="1 2" key="1">
    <citation type="submission" date="2019-05" db="EMBL/GenBank/DDBJ databases">
        <authorList>
            <person name="Hariharan J."/>
            <person name="Choudoir M.J."/>
            <person name="Diebold P."/>
            <person name="Panke-Buisse K."/>
            <person name="Buckley D.H."/>
        </authorList>
    </citation>
    <scope>NUCLEOTIDE SEQUENCE [LARGE SCALE GENOMIC DNA]</scope>
    <source>
        <strain evidence="1 2">SUN51</strain>
    </source>
</reference>
<proteinExistence type="predicted"/>
<keyword evidence="2" id="KW-1185">Reference proteome</keyword>
<name>A0A5A9ZT58_9ACTN</name>
<organism evidence="1 2">
    <name type="scientific">Streptomyces apricus</name>
    <dbReference type="NCBI Taxonomy" id="1828112"/>
    <lineage>
        <taxon>Bacteria</taxon>
        <taxon>Bacillati</taxon>
        <taxon>Actinomycetota</taxon>
        <taxon>Actinomycetes</taxon>
        <taxon>Kitasatosporales</taxon>
        <taxon>Streptomycetaceae</taxon>
        <taxon>Streptomyces</taxon>
    </lineage>
</organism>